<organism evidence="2">
    <name type="scientific">uncultured Pyrinomonadaceae bacterium</name>
    <dbReference type="NCBI Taxonomy" id="2283094"/>
    <lineage>
        <taxon>Bacteria</taxon>
        <taxon>Pseudomonadati</taxon>
        <taxon>Acidobacteriota</taxon>
        <taxon>Blastocatellia</taxon>
        <taxon>Blastocatellales</taxon>
        <taxon>Pyrinomonadaceae</taxon>
        <taxon>environmental samples</taxon>
    </lineage>
</organism>
<evidence type="ECO:0000256" key="1">
    <source>
        <dbReference type="SAM" id="SignalP"/>
    </source>
</evidence>
<feature type="chain" id="PRO_5026949374" evidence="1">
    <location>
        <begin position="32"/>
        <end position="376"/>
    </location>
</feature>
<name>A0A6J4Q4G3_9BACT</name>
<dbReference type="AlphaFoldDB" id="A0A6J4Q4G3"/>
<protein>
    <submittedName>
        <fullName evidence="2">Uncharacterized protein</fullName>
    </submittedName>
</protein>
<feature type="signal peptide" evidence="1">
    <location>
        <begin position="1"/>
        <end position="31"/>
    </location>
</feature>
<dbReference type="EMBL" id="CADCUR010000295">
    <property type="protein sequence ID" value="CAA9427966.1"/>
    <property type="molecule type" value="Genomic_DNA"/>
</dbReference>
<gene>
    <name evidence="2" type="ORF">AVDCRST_MAG74-3479</name>
</gene>
<sequence length="376" mass="43576">MKIEKLVIRANLNLYFLLSFCFCLYATHAHAAYQVGEISGQVEKINYKQFAGDTLRESKLENFDINRSAGAFILSNEREKIAVSRWISPKRTRSFPYERVYDTLAFSGKKVTVIPVVKDEGLGGERDFLQWDTISLLSLLDVHLVLAYYDAAEENPKRHDQITAQKFDNLYVAARLKEIFSFHGTTREWNERETLQLKPMFEKAKLAYRKISKATKTYLHDEATLNELINYAATPQKFIEFSRRKSRQAQAREFQTDQPKEALATDTKSKITITNALFGKYFFTVDETKFEPKSIYLIEAKHSSRGKFPSRGDIKDGLIKMMLYTNLRSVKVGIKSYDLKVQIRLTSNRLKGSMDSDADDKEVEKFFVRIRSIRRT</sequence>
<evidence type="ECO:0000313" key="2">
    <source>
        <dbReference type="EMBL" id="CAA9427966.1"/>
    </source>
</evidence>
<proteinExistence type="predicted"/>
<keyword evidence="1" id="KW-0732">Signal</keyword>
<accession>A0A6J4Q4G3</accession>
<reference evidence="2" key="1">
    <citation type="submission" date="2020-02" db="EMBL/GenBank/DDBJ databases">
        <authorList>
            <person name="Meier V. D."/>
        </authorList>
    </citation>
    <scope>NUCLEOTIDE SEQUENCE</scope>
    <source>
        <strain evidence="2">AVDCRST_MAG74</strain>
    </source>
</reference>